<comment type="caution">
    <text evidence="1">The sequence shown here is derived from an EMBL/GenBank/DDBJ whole genome shotgun (WGS) entry which is preliminary data.</text>
</comment>
<organism evidence="1 2">
    <name type="scientific">Polarella glacialis</name>
    <name type="common">Dinoflagellate</name>
    <dbReference type="NCBI Taxonomy" id="89957"/>
    <lineage>
        <taxon>Eukaryota</taxon>
        <taxon>Sar</taxon>
        <taxon>Alveolata</taxon>
        <taxon>Dinophyceae</taxon>
        <taxon>Suessiales</taxon>
        <taxon>Suessiaceae</taxon>
        <taxon>Polarella</taxon>
    </lineage>
</organism>
<accession>A0A813IPQ9</accession>
<gene>
    <name evidence="1" type="ORF">PGLA2088_LOCUS12880</name>
</gene>
<proteinExistence type="predicted"/>
<reference evidence="1" key="1">
    <citation type="submission" date="2021-02" db="EMBL/GenBank/DDBJ databases">
        <authorList>
            <person name="Dougan E. K."/>
            <person name="Rhodes N."/>
            <person name="Thang M."/>
            <person name="Chan C."/>
        </authorList>
    </citation>
    <scope>NUCLEOTIDE SEQUENCE</scope>
</reference>
<dbReference type="AlphaFoldDB" id="A0A813IPQ9"/>
<sequence>MHATTDSLSSCTAAGRSLLDVDQNHGRYFIPPNLDRTDFVGLSRLSGDYCLGRQDTTSSHHGHYCYHTQLAAIARSSRLPGRLQLQLPGFTCDKQQRAQNFSHHFKDTSRPF</sequence>
<protein>
    <submittedName>
        <fullName evidence="1">Uncharacterized protein</fullName>
    </submittedName>
</protein>
<name>A0A813IPQ9_POLGL</name>
<evidence type="ECO:0000313" key="2">
    <source>
        <dbReference type="Proteomes" id="UP000626109"/>
    </source>
</evidence>
<dbReference type="Proteomes" id="UP000626109">
    <property type="component" value="Unassembled WGS sequence"/>
</dbReference>
<evidence type="ECO:0000313" key="1">
    <source>
        <dbReference type="EMBL" id="CAE8657558.1"/>
    </source>
</evidence>
<dbReference type="EMBL" id="CAJNNW010015297">
    <property type="protein sequence ID" value="CAE8657558.1"/>
    <property type="molecule type" value="Genomic_DNA"/>
</dbReference>